<dbReference type="SUPFAM" id="SSF54506">
    <property type="entry name" value="Diaminopimelate epimerase-like"/>
    <property type="match status" value="1"/>
</dbReference>
<evidence type="ECO:0008006" key="5">
    <source>
        <dbReference type="Google" id="ProtNLM"/>
    </source>
</evidence>
<dbReference type="OrthoDB" id="75169at2759"/>
<evidence type="ECO:0000313" key="4">
    <source>
        <dbReference type="Proteomes" id="UP000002748"/>
    </source>
</evidence>
<dbReference type="PANTHER" id="PTHR13774">
    <property type="entry name" value="PHENAZINE BIOSYNTHESIS PROTEIN"/>
    <property type="match status" value="1"/>
</dbReference>
<dbReference type="NCBIfam" id="TIGR00654">
    <property type="entry name" value="PhzF_family"/>
    <property type="match status" value="1"/>
</dbReference>
<dbReference type="InterPro" id="IPR003719">
    <property type="entry name" value="Phenazine_PhzF-like"/>
</dbReference>
<evidence type="ECO:0000256" key="1">
    <source>
        <dbReference type="ARBA" id="ARBA00008270"/>
    </source>
</evidence>
<name>J4U6C7_TRIAS</name>
<reference evidence="3 4" key="1">
    <citation type="journal article" date="2012" name="Eukaryot. Cell">
        <title>Draft genome sequence of CBS 2479, the standard type strain of Trichosporon asahii.</title>
        <authorList>
            <person name="Yang R.Y."/>
            <person name="Li H.T."/>
            <person name="Zhu H."/>
            <person name="Zhou G.P."/>
            <person name="Wang M."/>
            <person name="Wang L."/>
        </authorList>
    </citation>
    <scope>NUCLEOTIDE SEQUENCE [LARGE SCALE GENOMIC DNA]</scope>
    <source>
        <strain evidence="4">ATCC 90039 / CBS 2479 / JCM 2466 / KCTC 7840 / NCYC 2677 / UAMH 7654</strain>
    </source>
</reference>
<comment type="similarity">
    <text evidence="1">Belongs to the PhzF family.</text>
</comment>
<protein>
    <recommendedName>
        <fullName evidence="5">Phenazine biosynthesis PhzC/PhzF protein</fullName>
    </recommendedName>
</protein>
<dbReference type="Gene3D" id="3.10.310.10">
    <property type="entry name" value="Diaminopimelate Epimerase, Chain A, domain 1"/>
    <property type="match status" value="2"/>
</dbReference>
<dbReference type="PANTHER" id="PTHR13774:SF17">
    <property type="entry name" value="PHENAZINE BIOSYNTHESIS-LIKE DOMAIN-CONTAINING PROTEIN"/>
    <property type="match status" value="1"/>
</dbReference>
<evidence type="ECO:0000256" key="2">
    <source>
        <dbReference type="ARBA" id="ARBA00023235"/>
    </source>
</evidence>
<gene>
    <name evidence="3" type="ORF">A1Q1_05824</name>
</gene>
<dbReference type="GO" id="GO:0016853">
    <property type="term" value="F:isomerase activity"/>
    <property type="evidence" value="ECO:0007669"/>
    <property type="project" value="UniProtKB-KW"/>
</dbReference>
<dbReference type="VEuPathDB" id="FungiDB:A1Q1_05824"/>
<organism evidence="3 4">
    <name type="scientific">Trichosporon asahii var. asahii (strain ATCC 90039 / CBS 2479 / JCM 2466 / KCTC 7840 / NBRC 103889/ NCYC 2677 / UAMH 7654)</name>
    <name type="common">Yeast</name>
    <dbReference type="NCBI Taxonomy" id="1186058"/>
    <lineage>
        <taxon>Eukaryota</taxon>
        <taxon>Fungi</taxon>
        <taxon>Dikarya</taxon>
        <taxon>Basidiomycota</taxon>
        <taxon>Agaricomycotina</taxon>
        <taxon>Tremellomycetes</taxon>
        <taxon>Trichosporonales</taxon>
        <taxon>Trichosporonaceae</taxon>
        <taxon>Trichosporon</taxon>
    </lineage>
</organism>
<dbReference type="EMBL" id="ALBS01000322">
    <property type="protein sequence ID" value="EJT45675.1"/>
    <property type="molecule type" value="Genomic_DNA"/>
</dbReference>
<evidence type="ECO:0000313" key="3">
    <source>
        <dbReference type="EMBL" id="EJT45675.1"/>
    </source>
</evidence>
<dbReference type="HOGENOM" id="CLU_048756_2_1_1"/>
<dbReference type="GeneID" id="25989336"/>
<dbReference type="KEGG" id="tasa:A1Q1_05824"/>
<dbReference type="Proteomes" id="UP000002748">
    <property type="component" value="Unassembled WGS sequence"/>
</dbReference>
<dbReference type="Pfam" id="PF02567">
    <property type="entry name" value="PhzC-PhzF"/>
    <property type="match status" value="1"/>
</dbReference>
<dbReference type="AlphaFoldDB" id="J4U6C7"/>
<proteinExistence type="inferred from homology"/>
<comment type="caution">
    <text evidence="3">The sequence shown here is derived from an EMBL/GenBank/DDBJ whole genome shotgun (WGS) entry which is preliminary data.</text>
</comment>
<sequence>MAPLQFYLANAFASTPHGGNQAAIVLLPSGDARASDEKWMSNVAKDFALPMTAFCEEIDAAAGQYSMRWFTPAGMESPLCGHASLATAGVLFPFFPSLKALSFKTQKRGTIVATLNGLENGAIDVGLSLPIAEAPQPSADTAAMFGPVISRATGLTPDKFVQFARIEHGEGVIAELTPDVDLQNLPVDTSKLLPELKHHGVLTQVVGQGEGGVRINSRVFVPAVGIPEDPVTGSAHALLTQYYLAGPGAPRITAVTGVQNATADAQGTTLDAHQVSVRGGAMKCQLVDGRAQVVGRVYQWAEGKLNSP</sequence>
<dbReference type="PIRSF" id="PIRSF016184">
    <property type="entry name" value="PhzC_PhzF"/>
    <property type="match status" value="1"/>
</dbReference>
<keyword evidence="2" id="KW-0413">Isomerase</keyword>
<dbReference type="GO" id="GO:0005737">
    <property type="term" value="C:cytoplasm"/>
    <property type="evidence" value="ECO:0007669"/>
    <property type="project" value="TreeGrafter"/>
</dbReference>
<dbReference type="RefSeq" id="XP_014176508.1">
    <property type="nucleotide sequence ID" value="XM_014321033.1"/>
</dbReference>
<accession>J4U6C7</accession>